<feature type="domain" description="4Fe-4S ferredoxin-type" evidence="16">
    <location>
        <begin position="180"/>
        <end position="210"/>
    </location>
</feature>
<dbReference type="AlphaFoldDB" id="A0A942A5L0"/>
<dbReference type="Pfam" id="PF04879">
    <property type="entry name" value="Molybdop_Fe4S4"/>
    <property type="match status" value="1"/>
</dbReference>
<keyword evidence="6" id="KW-0479">Metal-binding</keyword>
<reference evidence="19" key="1">
    <citation type="journal article" date="2021" name="ISME J.">
        <title>Fine-scale metabolic discontinuity in a stratified prokaryote microbiome of a Red Sea deep halocline.</title>
        <authorList>
            <person name="Michoud G."/>
            <person name="Ngugi D.K."/>
            <person name="Barozzi A."/>
            <person name="Merlino G."/>
            <person name="Calleja M.L."/>
            <person name="Delgado-Huertas A."/>
            <person name="Moran X.A.G."/>
            <person name="Daffonchio D."/>
        </authorList>
    </citation>
    <scope>NUCLEOTIDE SEQUENCE</scope>
    <source>
        <strain evidence="19">SuakinDeep_MAG55_1</strain>
    </source>
</reference>
<evidence type="ECO:0000256" key="7">
    <source>
        <dbReference type="ARBA" id="ARBA00022737"/>
    </source>
</evidence>
<dbReference type="FunFam" id="3.10.20.740:FF:000004">
    <property type="entry name" value="NADH-quinone oxidoreductase"/>
    <property type="match status" value="1"/>
</dbReference>
<feature type="domain" description="4Fe-4S Mo/W bis-MGD-type" evidence="17">
    <location>
        <begin position="219"/>
        <end position="275"/>
    </location>
</feature>
<dbReference type="Gene3D" id="3.40.228.10">
    <property type="entry name" value="Dimethylsulfoxide Reductase, domain 2"/>
    <property type="match status" value="1"/>
</dbReference>
<keyword evidence="10" id="KW-0408">Iron</keyword>
<dbReference type="Gene3D" id="3.40.50.740">
    <property type="match status" value="1"/>
</dbReference>
<dbReference type="PROSITE" id="PS51085">
    <property type="entry name" value="2FE2S_FER_2"/>
    <property type="match status" value="1"/>
</dbReference>
<dbReference type="InterPro" id="IPR001041">
    <property type="entry name" value="2Fe-2S_ferredoxin-type"/>
</dbReference>
<dbReference type="PANTHER" id="PTHR43105:SF14">
    <property type="entry name" value="FORMATE DEHYDROGENASE H"/>
    <property type="match status" value="1"/>
</dbReference>
<dbReference type="Gene3D" id="2.40.40.20">
    <property type="match status" value="1"/>
</dbReference>
<dbReference type="InterPro" id="IPR017896">
    <property type="entry name" value="4Fe4S_Fe-S-bd"/>
</dbReference>
<dbReference type="Pfam" id="PF00384">
    <property type="entry name" value="Molybdopterin"/>
    <property type="match status" value="1"/>
</dbReference>
<evidence type="ECO:0000256" key="3">
    <source>
        <dbReference type="ARBA" id="ARBA00005404"/>
    </source>
</evidence>
<dbReference type="SUPFAM" id="SSF50692">
    <property type="entry name" value="ADC-like"/>
    <property type="match status" value="1"/>
</dbReference>
<dbReference type="SMART" id="SM00926">
    <property type="entry name" value="Molybdop_Fe4S4"/>
    <property type="match status" value="1"/>
</dbReference>
<dbReference type="InterPro" id="IPR009010">
    <property type="entry name" value="Asp_de-COase-like_dom_sf"/>
</dbReference>
<comment type="caution">
    <text evidence="19">The sequence shown here is derived from an EMBL/GenBank/DDBJ whole genome shotgun (WGS) entry which is preliminary data.</text>
</comment>
<dbReference type="GO" id="GO:0003954">
    <property type="term" value="F:NADH dehydrogenase activity"/>
    <property type="evidence" value="ECO:0007669"/>
    <property type="project" value="TreeGrafter"/>
</dbReference>
<dbReference type="GO" id="GO:0016020">
    <property type="term" value="C:membrane"/>
    <property type="evidence" value="ECO:0007669"/>
    <property type="project" value="UniProtKB-SubCell"/>
</dbReference>
<dbReference type="CDD" id="cd00207">
    <property type="entry name" value="fer2"/>
    <property type="match status" value="1"/>
</dbReference>
<keyword evidence="4" id="KW-0004">4Fe-4S</keyword>
<comment type="similarity">
    <text evidence="3">Belongs to the complex I 75 kDa subunit family.</text>
</comment>
<dbReference type="Proteomes" id="UP000722750">
    <property type="component" value="Unassembled WGS sequence"/>
</dbReference>
<dbReference type="PIRSF" id="PIRSF036643">
    <property type="entry name" value="FDH_alpha"/>
    <property type="match status" value="1"/>
</dbReference>
<evidence type="ECO:0000259" key="17">
    <source>
        <dbReference type="PROSITE" id="PS51669"/>
    </source>
</evidence>
<keyword evidence="7" id="KW-0677">Repeat</keyword>
<accession>A0A942A5L0</accession>
<dbReference type="GO" id="GO:0051537">
    <property type="term" value="F:2 iron, 2 sulfur cluster binding"/>
    <property type="evidence" value="ECO:0007669"/>
    <property type="project" value="UniProtKB-KW"/>
</dbReference>
<dbReference type="GO" id="GO:0051539">
    <property type="term" value="F:4 iron, 4 sulfur cluster binding"/>
    <property type="evidence" value="ECO:0007669"/>
    <property type="project" value="UniProtKB-KW"/>
</dbReference>
<proteinExistence type="inferred from homology"/>
<evidence type="ECO:0000313" key="20">
    <source>
        <dbReference type="Proteomes" id="UP000722750"/>
    </source>
</evidence>
<dbReference type="Pfam" id="PF22117">
    <property type="entry name" value="Fer4_Nqo3"/>
    <property type="match status" value="1"/>
</dbReference>
<comment type="cofactor">
    <cofactor evidence="1">
        <name>[4Fe-4S] cluster</name>
        <dbReference type="ChEBI" id="CHEBI:49883"/>
    </cofactor>
</comment>
<dbReference type="InterPro" id="IPR006655">
    <property type="entry name" value="Mopterin_OxRdtase_prok_CS"/>
</dbReference>
<dbReference type="Pfam" id="PF01568">
    <property type="entry name" value="Molydop_binding"/>
    <property type="match status" value="1"/>
</dbReference>
<protein>
    <submittedName>
        <fullName evidence="19">NADPH-Fe(3+) oxidoreductase subunit alpha</fullName>
    </submittedName>
</protein>
<dbReference type="InterPro" id="IPR050123">
    <property type="entry name" value="Prok_molybdopt-oxidoreductase"/>
</dbReference>
<dbReference type="GO" id="GO:0043546">
    <property type="term" value="F:molybdopterin cofactor binding"/>
    <property type="evidence" value="ECO:0007669"/>
    <property type="project" value="InterPro"/>
</dbReference>
<name>A0A942A5L0_9BACT</name>
<evidence type="ECO:0000256" key="4">
    <source>
        <dbReference type="ARBA" id="ARBA00022485"/>
    </source>
</evidence>
<keyword evidence="11" id="KW-0411">Iron-sulfur</keyword>
<dbReference type="PROSITE" id="PS00198">
    <property type="entry name" value="4FE4S_FER_1"/>
    <property type="match status" value="1"/>
</dbReference>
<dbReference type="InterPro" id="IPR036010">
    <property type="entry name" value="2Fe-2S_ferredoxin-like_sf"/>
</dbReference>
<dbReference type="PROSITE" id="PS51839">
    <property type="entry name" value="4FE4S_HC3"/>
    <property type="match status" value="1"/>
</dbReference>
<feature type="domain" description="4Fe-4S ferredoxin-type" evidence="16">
    <location>
        <begin position="141"/>
        <end position="174"/>
    </location>
</feature>
<evidence type="ECO:0000256" key="13">
    <source>
        <dbReference type="ARBA" id="ARBA00023136"/>
    </source>
</evidence>
<dbReference type="InterPro" id="IPR006656">
    <property type="entry name" value="Mopterin_OxRdtase"/>
</dbReference>
<evidence type="ECO:0000256" key="11">
    <source>
        <dbReference type="ARBA" id="ARBA00023014"/>
    </source>
</evidence>
<evidence type="ECO:0000256" key="5">
    <source>
        <dbReference type="ARBA" id="ARBA00022714"/>
    </source>
</evidence>
<dbReference type="GO" id="GO:0042773">
    <property type="term" value="P:ATP synthesis coupled electron transport"/>
    <property type="evidence" value="ECO:0007669"/>
    <property type="project" value="InterPro"/>
</dbReference>
<dbReference type="PANTHER" id="PTHR43105">
    <property type="entry name" value="RESPIRATORY NITRATE REDUCTASE"/>
    <property type="match status" value="1"/>
</dbReference>
<evidence type="ECO:0000256" key="1">
    <source>
        <dbReference type="ARBA" id="ARBA00001966"/>
    </source>
</evidence>
<dbReference type="GO" id="GO:0046872">
    <property type="term" value="F:metal ion binding"/>
    <property type="evidence" value="ECO:0007669"/>
    <property type="project" value="UniProtKB-KW"/>
</dbReference>
<dbReference type="InterPro" id="IPR019574">
    <property type="entry name" value="NADH_UbQ_OxRdtase_Gsu_4Fe4S-bd"/>
</dbReference>
<keyword evidence="8" id="KW-1278">Translocase</keyword>
<organism evidence="19 20">
    <name type="scientific">Candidatus Scalindua arabica</name>
    <dbReference type="NCBI Taxonomy" id="1127984"/>
    <lineage>
        <taxon>Bacteria</taxon>
        <taxon>Pseudomonadati</taxon>
        <taxon>Planctomycetota</taxon>
        <taxon>Candidatus Brocadiia</taxon>
        <taxon>Candidatus Brocadiales</taxon>
        <taxon>Candidatus Scalinduaceae</taxon>
        <taxon>Candidatus Scalindua</taxon>
    </lineage>
</organism>
<feature type="domain" description="4Fe-4S His(Cys)3-ligated-type" evidence="18">
    <location>
        <begin position="82"/>
        <end position="121"/>
    </location>
</feature>
<dbReference type="SUPFAM" id="SSF54862">
    <property type="entry name" value="4Fe-4S ferredoxins"/>
    <property type="match status" value="1"/>
</dbReference>
<sequence>MSDITLKIDGKNVTVAKGTNIFMAAKNNGIYIPGLCYHPKLTQYGGCRLCMVEVTERGRTRHRFSCAQPVAEGMSVKTKTSEVDKYTKSVMEYLLAHHPLDCPTCDKSGECGLQDITHDLKLSAGRFRTARLDDPMRRDNPLLEYNTNRCILCGRCVKVCKEIEGEGAIDYQNRGFKTVIGTAFDKPLDCTFCGGCVSVCPTGSWQDRTLKFRARPWELKKTSTICTYCAVGCTVVVNTKKNEVMRITSDDDMGINEGNLCVKGKFGHEFINSSRRVKTPLVRKLGILCPTTWEEALSHVSKKFTEIKDAHGGKAIGGIGSEKCTNEDNYVFQKFCRTVLGTNNIDNISNIKSPSLNRLINESVEYGIAAESVEEIETADTLFFVGADVAEAHPVIGSMARKAIRLNKAKLIVANARNIEFNSVALNDIRMQYNIGKQTQLIKTLTNIIVKEKLVNLKKVESSTEDFKEWYSLLKKSDVGIRKTSALTNVSEEAIKSVSGLLAKPGKCYIICGKDIEEDPSAENTIRALMDLCALVNAGGSDKVSLVFSRANNNSQGVNDMGVVPDYLPGYLDINDKENRKKVEESWHVKLSDDVSAKDSDNVFDLAAKGKIKALYVMGENPIVSYPNGKKSKAAFKKADFVVVQDSFLTETAQLADVVFPASTYVEKEGTFTNMGMTVQRLNKVIEPVGESRPDWQIVCELAKKMGHPYYYISPKPIKDEIGKCVSIYEGIKNNNLEKNGFQWVSSVYDEYEPLEYYFETSQKRSPAVKRSRDYPFILLTGYSLRHQGTYSRNSSSLVSLASECFVEINRKNAQKTNIADGDTVKIESAQGKMKLKAKVTGRVPEGAVFVSEDYEWAPINDLRDDGYTTVRISKTN</sequence>
<comment type="subcellular location">
    <subcellularLocation>
        <location evidence="2">Membrane</location>
    </subcellularLocation>
</comment>
<evidence type="ECO:0000256" key="10">
    <source>
        <dbReference type="ARBA" id="ARBA00023004"/>
    </source>
</evidence>
<dbReference type="Gene3D" id="3.10.20.740">
    <property type="match status" value="1"/>
</dbReference>
<dbReference type="EMBL" id="JAANXD010000092">
    <property type="protein sequence ID" value="MBS1259409.1"/>
    <property type="molecule type" value="Genomic_DNA"/>
</dbReference>
<dbReference type="SUPFAM" id="SSF53706">
    <property type="entry name" value="Formate dehydrogenase/DMSO reductase, domains 1-3"/>
    <property type="match status" value="1"/>
</dbReference>
<dbReference type="PROSITE" id="PS00932">
    <property type="entry name" value="MOLYBDOPTERIN_PROK_3"/>
    <property type="match status" value="1"/>
</dbReference>
<dbReference type="InterPro" id="IPR006657">
    <property type="entry name" value="MoPterin_dinucl-bd_dom"/>
</dbReference>
<dbReference type="GO" id="GO:0008137">
    <property type="term" value="F:NADH dehydrogenase (ubiquinone) activity"/>
    <property type="evidence" value="ECO:0007669"/>
    <property type="project" value="InterPro"/>
</dbReference>
<evidence type="ECO:0000256" key="14">
    <source>
        <dbReference type="ARBA" id="ARBA00034078"/>
    </source>
</evidence>
<dbReference type="SMART" id="SM00929">
    <property type="entry name" value="NADH-G_4Fe-4S_3"/>
    <property type="match status" value="1"/>
</dbReference>
<dbReference type="SUPFAM" id="SSF54292">
    <property type="entry name" value="2Fe-2S ferredoxin-like"/>
    <property type="match status" value="1"/>
</dbReference>
<dbReference type="Pfam" id="PF13510">
    <property type="entry name" value="Fer2_4"/>
    <property type="match status" value="1"/>
</dbReference>
<feature type="domain" description="2Fe-2S ferredoxin-type" evidence="15">
    <location>
        <begin position="2"/>
        <end position="82"/>
    </location>
</feature>
<dbReference type="InterPro" id="IPR006963">
    <property type="entry name" value="Mopterin_OxRdtase_4Fe-4S_dom"/>
</dbReference>
<evidence type="ECO:0000259" key="16">
    <source>
        <dbReference type="PROSITE" id="PS51379"/>
    </source>
</evidence>
<dbReference type="PROSITE" id="PS51379">
    <property type="entry name" value="4FE4S_FER_2"/>
    <property type="match status" value="2"/>
</dbReference>
<dbReference type="FunFam" id="3.30.70.20:FF:000035">
    <property type="entry name" value="Iron hydrogenase 1"/>
    <property type="match status" value="1"/>
</dbReference>
<comment type="cofactor">
    <cofactor evidence="14">
        <name>[2Fe-2S] cluster</name>
        <dbReference type="ChEBI" id="CHEBI:190135"/>
    </cofactor>
</comment>
<evidence type="ECO:0000256" key="8">
    <source>
        <dbReference type="ARBA" id="ARBA00022967"/>
    </source>
</evidence>
<dbReference type="InterPro" id="IPR027467">
    <property type="entry name" value="MopterinOxRdtase_cofactor_BS"/>
</dbReference>
<keyword evidence="13" id="KW-0472">Membrane</keyword>
<keyword evidence="9" id="KW-0560">Oxidoreductase</keyword>
<dbReference type="Gene3D" id="3.30.70.20">
    <property type="match status" value="1"/>
</dbReference>
<dbReference type="InterPro" id="IPR017900">
    <property type="entry name" value="4Fe4S_Fe_S_CS"/>
</dbReference>
<dbReference type="Pfam" id="PF10588">
    <property type="entry name" value="NADH-G_4Fe-4S_3"/>
    <property type="match status" value="1"/>
</dbReference>
<dbReference type="InterPro" id="IPR000283">
    <property type="entry name" value="NADH_UbQ_OxRdtase_75kDa_su_CS"/>
</dbReference>
<evidence type="ECO:0000313" key="19">
    <source>
        <dbReference type="EMBL" id="MBS1259409.1"/>
    </source>
</evidence>
<dbReference type="InterPro" id="IPR054351">
    <property type="entry name" value="NADH_UbQ_OxRdtase_ferredoxin"/>
</dbReference>
<evidence type="ECO:0000256" key="2">
    <source>
        <dbReference type="ARBA" id="ARBA00004370"/>
    </source>
</evidence>
<evidence type="ECO:0000256" key="6">
    <source>
        <dbReference type="ARBA" id="ARBA00022723"/>
    </source>
</evidence>
<keyword evidence="5" id="KW-0001">2Fe-2S</keyword>
<keyword evidence="12" id="KW-0520">NAD</keyword>
<dbReference type="PROSITE" id="PS00551">
    <property type="entry name" value="MOLYBDOPTERIN_PROK_1"/>
    <property type="match status" value="1"/>
</dbReference>
<evidence type="ECO:0000256" key="9">
    <source>
        <dbReference type="ARBA" id="ARBA00023002"/>
    </source>
</evidence>
<evidence type="ECO:0000256" key="12">
    <source>
        <dbReference type="ARBA" id="ARBA00023027"/>
    </source>
</evidence>
<dbReference type="PROSITE" id="PS51669">
    <property type="entry name" value="4FE4S_MOW_BIS_MGD"/>
    <property type="match status" value="1"/>
</dbReference>
<evidence type="ECO:0000259" key="18">
    <source>
        <dbReference type="PROSITE" id="PS51839"/>
    </source>
</evidence>
<dbReference type="Gene3D" id="2.20.25.90">
    <property type="entry name" value="ADC-like domains"/>
    <property type="match status" value="1"/>
</dbReference>
<dbReference type="PROSITE" id="PS00641">
    <property type="entry name" value="COMPLEX1_75K_1"/>
    <property type="match status" value="1"/>
</dbReference>
<dbReference type="PROSITE" id="PS00642">
    <property type="entry name" value="COMPLEX1_75K_2"/>
    <property type="match status" value="1"/>
</dbReference>
<gene>
    <name evidence="19" type="ORF">MAG551_02479</name>
</gene>
<evidence type="ECO:0000259" key="15">
    <source>
        <dbReference type="PROSITE" id="PS51085"/>
    </source>
</evidence>